<keyword evidence="5 6" id="KW-0472">Membrane</keyword>
<sequence>MSYGASYEQYNTLFLNEASEIHPSIVYRNLGLVTVLLLVLTLLSLATALMVNLKNKSHVSYLVSASIASLSIGFGSILLSNYVGVYI</sequence>
<organism evidence="8">
    <name type="scientific">Candida tenuis (strain ATCC 10573 / BCRC 21748 / CBS 615 / JCM 9827 / NBRC 10315 / NRRL Y-1498 / VKM Y-70)</name>
    <name type="common">Yeast</name>
    <name type="synonym">Yamadazyma tenuis</name>
    <dbReference type="NCBI Taxonomy" id="590646"/>
    <lineage>
        <taxon>Eukaryota</taxon>
        <taxon>Fungi</taxon>
        <taxon>Dikarya</taxon>
        <taxon>Ascomycota</taxon>
        <taxon>Saccharomycotina</taxon>
        <taxon>Pichiomycetes</taxon>
        <taxon>Debaryomycetaceae</taxon>
        <taxon>Yamadazyma</taxon>
    </lineage>
</organism>
<gene>
    <name evidence="7" type="ORF">CANTEDRAFT_116974</name>
</gene>
<comment type="subcellular location">
    <subcellularLocation>
        <location evidence="1 6">Membrane</location>
        <topology evidence="1 6">Multi-pass membrane protein</topology>
    </subcellularLocation>
</comment>
<evidence type="ECO:0000256" key="3">
    <source>
        <dbReference type="ARBA" id="ARBA00022692"/>
    </source>
</evidence>
<feature type="transmembrane region" description="Helical" evidence="6">
    <location>
        <begin position="61"/>
        <end position="83"/>
    </location>
</feature>
<dbReference type="AlphaFoldDB" id="G3BDB5"/>
<evidence type="ECO:0000256" key="5">
    <source>
        <dbReference type="ARBA" id="ARBA00023136"/>
    </source>
</evidence>
<comment type="similarity">
    <text evidence="2 6">Belongs to the OST5 family.</text>
</comment>
<dbReference type="HOGENOM" id="CLU_189309_0_0_1"/>
<comment type="subunit">
    <text evidence="6">Component of the oligosaccharyltransferase (OST) complex.</text>
</comment>
<dbReference type="Pfam" id="PF05251">
    <property type="entry name" value="Ost5"/>
    <property type="match status" value="1"/>
</dbReference>
<evidence type="ECO:0000256" key="2">
    <source>
        <dbReference type="ARBA" id="ARBA00009825"/>
    </source>
</evidence>
<evidence type="ECO:0000313" key="7">
    <source>
        <dbReference type="EMBL" id="EGV61308.1"/>
    </source>
</evidence>
<evidence type="ECO:0000256" key="6">
    <source>
        <dbReference type="RuleBase" id="RU367008"/>
    </source>
</evidence>
<dbReference type="Proteomes" id="UP000000707">
    <property type="component" value="Unassembled WGS sequence"/>
</dbReference>
<keyword evidence="3 6" id="KW-0812">Transmembrane</keyword>
<feature type="transmembrane region" description="Helical" evidence="6">
    <location>
        <begin position="30"/>
        <end position="49"/>
    </location>
</feature>
<proteinExistence type="inferred from homology"/>
<accession>G3BDB5</accession>
<keyword evidence="8" id="KW-1185">Reference proteome</keyword>
<evidence type="ECO:0000313" key="8">
    <source>
        <dbReference type="Proteomes" id="UP000000707"/>
    </source>
</evidence>
<dbReference type="InterPro" id="IPR007915">
    <property type="entry name" value="TMEM258/Ost5"/>
</dbReference>
<evidence type="ECO:0000256" key="4">
    <source>
        <dbReference type="ARBA" id="ARBA00022989"/>
    </source>
</evidence>
<keyword evidence="4 6" id="KW-1133">Transmembrane helix</keyword>
<comment type="function">
    <text evidence="6">Subunit of the oligosaccharyl transferase (OST) complex that catalyzes the initial transfer of a defined glycan (Glc(3)Man(9)GlcNAc(2) in eukaryotes) from the lipid carrier dolichol-pyrophosphate to an asparagine residue within an Asn-X-Ser/Thr consensus motif in nascent polypeptide chains, the first step in protein N-glycosylation. N-glycosylation occurs cotranslationally and the complex associates with the Sec61 complex at the channel-forming translocon complex that mediates protein translocation across the endoplasmic reticulum (ER). All subunits are required for a maximal enzyme activity.</text>
</comment>
<dbReference type="GO" id="GO:0006487">
    <property type="term" value="P:protein N-linked glycosylation"/>
    <property type="evidence" value="ECO:0007669"/>
    <property type="project" value="UniProtKB-UniRule"/>
</dbReference>
<evidence type="ECO:0000256" key="1">
    <source>
        <dbReference type="ARBA" id="ARBA00004141"/>
    </source>
</evidence>
<dbReference type="EMBL" id="GL996528">
    <property type="protein sequence ID" value="EGV61309.1"/>
    <property type="molecule type" value="Genomic_DNA"/>
</dbReference>
<protein>
    <recommendedName>
        <fullName evidence="6">Dolichyl-diphosphooligosaccharide-protein glycosyltransferase subunit OST5</fullName>
    </recommendedName>
</protein>
<dbReference type="EMBL" id="GL996528">
    <property type="protein sequence ID" value="EGV61308.1"/>
    <property type="molecule type" value="Genomic_DNA"/>
</dbReference>
<dbReference type="GO" id="GO:0008250">
    <property type="term" value="C:oligosaccharyltransferase complex"/>
    <property type="evidence" value="ECO:0007669"/>
    <property type="project" value="UniProtKB-UniRule"/>
</dbReference>
<reference evidence="7 8" key="1">
    <citation type="journal article" date="2011" name="Proc. Natl. Acad. Sci. U.S.A.">
        <title>Comparative genomics of xylose-fermenting fungi for enhanced biofuel production.</title>
        <authorList>
            <person name="Wohlbach D.J."/>
            <person name="Kuo A."/>
            <person name="Sato T.K."/>
            <person name="Potts K.M."/>
            <person name="Salamov A.A."/>
            <person name="LaButti K.M."/>
            <person name="Sun H."/>
            <person name="Clum A."/>
            <person name="Pangilinan J.L."/>
            <person name="Lindquist E.A."/>
            <person name="Lucas S."/>
            <person name="Lapidus A."/>
            <person name="Jin M."/>
            <person name="Gunawan C."/>
            <person name="Balan V."/>
            <person name="Dale B.E."/>
            <person name="Jeffries T.W."/>
            <person name="Zinkel R."/>
            <person name="Barry K.W."/>
            <person name="Grigoriev I.V."/>
            <person name="Gasch A.P."/>
        </authorList>
    </citation>
    <scope>NUCLEOTIDE SEQUENCE [LARGE SCALE GENOMIC DNA]</scope>
    <source>
        <strain evidence="7">ATCC 10573</strain>
        <strain evidence="8">ATCC 10573 / BCRC 21748 / CBS 615 / JCM 9827 / NBRC 10315 / NRRL Y-1498 / VKM Y-70</strain>
    </source>
</reference>
<name>G3BDB5_CANTC</name>
<dbReference type="eggNOG" id="ENOG502RQDV">
    <property type="taxonomic scope" value="Eukaryota"/>
</dbReference>